<organism evidence="8 9">
    <name type="scientific">Capsella rubella</name>
    <dbReference type="NCBI Taxonomy" id="81985"/>
    <lineage>
        <taxon>Eukaryota</taxon>
        <taxon>Viridiplantae</taxon>
        <taxon>Streptophyta</taxon>
        <taxon>Embryophyta</taxon>
        <taxon>Tracheophyta</taxon>
        <taxon>Spermatophyta</taxon>
        <taxon>Magnoliopsida</taxon>
        <taxon>eudicotyledons</taxon>
        <taxon>Gunneridae</taxon>
        <taxon>Pentapetalae</taxon>
        <taxon>rosids</taxon>
        <taxon>malvids</taxon>
        <taxon>Brassicales</taxon>
        <taxon>Brassicaceae</taxon>
        <taxon>Camelineae</taxon>
        <taxon>Capsella</taxon>
    </lineage>
</organism>
<dbReference type="InterPro" id="IPR005123">
    <property type="entry name" value="Oxoglu/Fe-dep_dioxygenase_dom"/>
</dbReference>
<evidence type="ECO:0000313" key="8">
    <source>
        <dbReference type="EMBL" id="EOA32848.1"/>
    </source>
</evidence>
<dbReference type="KEGG" id="crb:17891122"/>
<dbReference type="Pfam" id="PF03171">
    <property type="entry name" value="2OG-FeII_Oxy"/>
    <property type="match status" value="1"/>
</dbReference>
<dbReference type="STRING" id="81985.R0I8L7"/>
<dbReference type="PANTHER" id="PTHR10209:SF827">
    <property type="entry name" value="2-OXOGLUTARATE (2OG) AND FE(II)-DEPENDENT OXYGENASE SUPERFAMILY PROTEIN"/>
    <property type="match status" value="1"/>
</dbReference>
<keyword evidence="6" id="KW-0472">Membrane</keyword>
<evidence type="ECO:0000313" key="9">
    <source>
        <dbReference type="Proteomes" id="UP000029121"/>
    </source>
</evidence>
<dbReference type="AlphaFoldDB" id="R0I8L7"/>
<feature type="transmembrane region" description="Helical" evidence="6">
    <location>
        <begin position="270"/>
        <end position="290"/>
    </location>
</feature>
<evidence type="ECO:0000259" key="7">
    <source>
        <dbReference type="PROSITE" id="PS51471"/>
    </source>
</evidence>
<keyword evidence="3 5" id="KW-0560">Oxidoreductase</keyword>
<dbReference type="SUPFAM" id="SSF51197">
    <property type="entry name" value="Clavaminate synthase-like"/>
    <property type="match status" value="1"/>
</dbReference>
<dbReference type="Pfam" id="PF14226">
    <property type="entry name" value="DIOX_N"/>
    <property type="match status" value="1"/>
</dbReference>
<accession>R0I8L7</accession>
<reference evidence="9" key="1">
    <citation type="journal article" date="2013" name="Nat. Genet.">
        <title>The Capsella rubella genome and the genomic consequences of rapid mating system evolution.</title>
        <authorList>
            <person name="Slotte T."/>
            <person name="Hazzouri K.M."/>
            <person name="Agren J.A."/>
            <person name="Koenig D."/>
            <person name="Maumus F."/>
            <person name="Guo Y.L."/>
            <person name="Steige K."/>
            <person name="Platts A.E."/>
            <person name="Escobar J.S."/>
            <person name="Newman L.K."/>
            <person name="Wang W."/>
            <person name="Mandakova T."/>
            <person name="Vello E."/>
            <person name="Smith L.M."/>
            <person name="Henz S.R."/>
            <person name="Steffen J."/>
            <person name="Takuno S."/>
            <person name="Brandvain Y."/>
            <person name="Coop G."/>
            <person name="Andolfatto P."/>
            <person name="Hu T.T."/>
            <person name="Blanchette M."/>
            <person name="Clark R.M."/>
            <person name="Quesneville H."/>
            <person name="Nordborg M."/>
            <person name="Gaut B.S."/>
            <person name="Lysak M.A."/>
            <person name="Jenkins J."/>
            <person name="Grimwood J."/>
            <person name="Chapman J."/>
            <person name="Prochnik S."/>
            <person name="Shu S."/>
            <person name="Rokhsar D."/>
            <person name="Schmutz J."/>
            <person name="Weigel D."/>
            <person name="Wright S.I."/>
        </authorList>
    </citation>
    <scope>NUCLEOTIDE SEQUENCE [LARGE SCALE GENOMIC DNA]</scope>
    <source>
        <strain evidence="9">cv. Monte Gargano</strain>
    </source>
</reference>
<dbReference type="GO" id="GO:0046872">
    <property type="term" value="F:metal ion binding"/>
    <property type="evidence" value="ECO:0007669"/>
    <property type="project" value="UniProtKB-KW"/>
</dbReference>
<dbReference type="Gene3D" id="2.60.120.330">
    <property type="entry name" value="B-lactam Antibiotic, Isopenicillin N Synthase, Chain"/>
    <property type="match status" value="1"/>
</dbReference>
<dbReference type="PRINTS" id="PR00682">
    <property type="entry name" value="IPNSYNTHASE"/>
</dbReference>
<gene>
    <name evidence="8" type="ORF">CARUB_v10016163mg</name>
</gene>
<comment type="similarity">
    <text evidence="1 5">Belongs to the iron/ascorbate-dependent oxidoreductase family.</text>
</comment>
<name>R0I8L7_9BRAS</name>
<protein>
    <recommendedName>
        <fullName evidence="7">Fe2OG dioxygenase domain-containing protein</fullName>
    </recommendedName>
</protein>
<feature type="domain" description="Fe2OG dioxygenase" evidence="7">
    <location>
        <begin position="192"/>
        <end position="295"/>
    </location>
</feature>
<keyword evidence="2 5" id="KW-0479">Metal-binding</keyword>
<dbReference type="PANTHER" id="PTHR10209">
    <property type="entry name" value="OXIDOREDUCTASE, 2OG-FE II OXYGENASE FAMILY PROTEIN"/>
    <property type="match status" value="1"/>
</dbReference>
<dbReference type="eggNOG" id="KOG0143">
    <property type="taxonomic scope" value="Eukaryota"/>
</dbReference>
<dbReference type="Proteomes" id="UP000029121">
    <property type="component" value="Unassembled WGS sequence"/>
</dbReference>
<keyword evidence="4 5" id="KW-0408">Iron</keyword>
<evidence type="ECO:0000256" key="6">
    <source>
        <dbReference type="SAM" id="Phobius"/>
    </source>
</evidence>
<dbReference type="OrthoDB" id="288590at2759"/>
<keyword evidence="6" id="KW-0812">Transmembrane</keyword>
<dbReference type="PROSITE" id="PS51471">
    <property type="entry name" value="FE2OG_OXY"/>
    <property type="match status" value="1"/>
</dbReference>
<evidence type="ECO:0000256" key="2">
    <source>
        <dbReference type="ARBA" id="ARBA00022723"/>
    </source>
</evidence>
<sequence length="295" mass="34096">MEDLDPTYLQAPEHISAPNVLPNQPEEVNVIDLSRLEDPEDVQNVISEIGEACEKWGFFQVINHGVPCDTRQRVEKTAKKFFDLPMEEKVKVKRDEKNPVGYHDGEHTKSVRDLKEVFDSYFKDPMVIPSSTDLEDDSLSLLYNKWPQFPSDLREACEEYARHAEKLAFKLLELISLSLGLPKERFHDFFKEQMSFLRINHYPPCPRPDLTLAHNPHKDIVVLTILAQDEVGGLQVSRRSDGVWFPVKPVPNALVINMGNCFEVLNILDYVILLYTTFKILAIIINEYYYTTKMI</sequence>
<evidence type="ECO:0000256" key="3">
    <source>
        <dbReference type="ARBA" id="ARBA00023002"/>
    </source>
</evidence>
<evidence type="ECO:0000256" key="1">
    <source>
        <dbReference type="ARBA" id="ARBA00008056"/>
    </source>
</evidence>
<dbReference type="InterPro" id="IPR044861">
    <property type="entry name" value="IPNS-like_FE2OG_OXY"/>
</dbReference>
<keyword evidence="6" id="KW-1133">Transmembrane helix</keyword>
<dbReference type="InterPro" id="IPR027443">
    <property type="entry name" value="IPNS-like_sf"/>
</dbReference>
<evidence type="ECO:0000256" key="4">
    <source>
        <dbReference type="ARBA" id="ARBA00023004"/>
    </source>
</evidence>
<evidence type="ECO:0000256" key="5">
    <source>
        <dbReference type="RuleBase" id="RU003682"/>
    </source>
</evidence>
<dbReference type="FunFam" id="2.60.120.330:FF:000012">
    <property type="entry name" value="Gibberellin 20 oxidase 1"/>
    <property type="match status" value="1"/>
</dbReference>
<proteinExistence type="inferred from homology"/>
<dbReference type="GO" id="GO:0051213">
    <property type="term" value="F:dioxygenase activity"/>
    <property type="evidence" value="ECO:0007669"/>
    <property type="project" value="UniProtKB-ARBA"/>
</dbReference>
<dbReference type="InterPro" id="IPR026992">
    <property type="entry name" value="DIOX_N"/>
</dbReference>
<keyword evidence="9" id="KW-1185">Reference proteome</keyword>
<dbReference type="EMBL" id="KB870807">
    <property type="protein sequence ID" value="EOA32848.1"/>
    <property type="molecule type" value="Genomic_DNA"/>
</dbReference>